<organism evidence="10 11">
    <name type="scientific">Buttiauxella agrestis</name>
    <dbReference type="NCBI Taxonomy" id="82977"/>
    <lineage>
        <taxon>Bacteria</taxon>
        <taxon>Pseudomonadati</taxon>
        <taxon>Pseudomonadota</taxon>
        <taxon>Gammaproteobacteria</taxon>
        <taxon>Enterobacterales</taxon>
        <taxon>Enterobacteriaceae</taxon>
        <taxon>Buttiauxella</taxon>
    </lineage>
</organism>
<accession>A0A381KQI9</accession>
<dbReference type="PANTHER" id="PTHR39322">
    <property type="entry name" value="ACYL-HOMOSERINE-LACTONE SYNTHASE"/>
    <property type="match status" value="1"/>
</dbReference>
<dbReference type="EMBL" id="UIGI01000002">
    <property type="protein sequence ID" value="SUY92935.1"/>
    <property type="molecule type" value="Genomic_DNA"/>
</dbReference>
<evidence type="ECO:0000256" key="6">
    <source>
        <dbReference type="ARBA" id="ARBA00022929"/>
    </source>
</evidence>
<keyword evidence="3 8" id="KW-0673">Quorum sensing</keyword>
<sequence>MVPVNNIMQPVETVHPAMNIHNKNYADLSKPSAYGCISGERKYHDLLLSVFQLRHRVFKERLQWDVSSINGHEIDKFDIHDTKYIITTDTESNVKGCVRILPTTSPYMLSEIFPFLWQSESPIPCSASIYELSRFAFEKEQSVKGYGFSSSVIKLLRNLILYAKDKKIEQFIFVTTTIIERMLKIQGISIERIGSEISMRNAKTVVTIMNINSQTEKSIFG</sequence>
<dbReference type="InterPro" id="IPR001690">
    <property type="entry name" value="Autoind_synthase"/>
</dbReference>
<evidence type="ECO:0000256" key="3">
    <source>
        <dbReference type="ARBA" id="ARBA00022654"/>
    </source>
</evidence>
<evidence type="ECO:0000256" key="8">
    <source>
        <dbReference type="PROSITE-ProRule" id="PRU00533"/>
    </source>
</evidence>
<evidence type="ECO:0000313" key="11">
    <source>
        <dbReference type="Proteomes" id="UP000255528"/>
    </source>
</evidence>
<dbReference type="InterPro" id="IPR018311">
    <property type="entry name" value="Autoind_synth_CS"/>
</dbReference>
<dbReference type="InterPro" id="IPR016181">
    <property type="entry name" value="Acyl_CoA_acyltransferase"/>
</dbReference>
<dbReference type="EC" id="2.3.1.184" evidence="1 9"/>
<evidence type="ECO:0000256" key="1">
    <source>
        <dbReference type="ARBA" id="ARBA00012340"/>
    </source>
</evidence>
<dbReference type="PROSITE" id="PS00949">
    <property type="entry name" value="AUTOINDUCER_SYNTH_1"/>
    <property type="match status" value="1"/>
</dbReference>
<dbReference type="Gene3D" id="3.40.630.30">
    <property type="match status" value="1"/>
</dbReference>
<keyword evidence="10" id="KW-0012">Acyltransferase</keyword>
<name>A0A381KQI9_9ENTR</name>
<evidence type="ECO:0000256" key="7">
    <source>
        <dbReference type="ARBA" id="ARBA00048576"/>
    </source>
</evidence>
<dbReference type="Pfam" id="PF00765">
    <property type="entry name" value="Autoind_synth"/>
    <property type="match status" value="1"/>
</dbReference>
<comment type="similarity">
    <text evidence="8 9">Belongs to the autoinducer synthase family.</text>
</comment>
<comment type="catalytic activity">
    <reaction evidence="7 9">
        <text>a fatty acyl-[ACP] + S-adenosyl-L-methionine = an N-acyl-L-homoserine lactone + S-methyl-5'-thioadenosine + holo-[ACP] + H(+)</text>
        <dbReference type="Rhea" id="RHEA:10096"/>
        <dbReference type="Rhea" id="RHEA-COMP:9685"/>
        <dbReference type="Rhea" id="RHEA-COMP:14125"/>
        <dbReference type="ChEBI" id="CHEBI:15378"/>
        <dbReference type="ChEBI" id="CHEBI:17509"/>
        <dbReference type="ChEBI" id="CHEBI:55474"/>
        <dbReference type="ChEBI" id="CHEBI:59789"/>
        <dbReference type="ChEBI" id="CHEBI:64479"/>
        <dbReference type="ChEBI" id="CHEBI:138651"/>
        <dbReference type="EC" id="2.3.1.184"/>
    </reaction>
</comment>
<dbReference type="Proteomes" id="UP000255528">
    <property type="component" value="Unassembled WGS sequence"/>
</dbReference>
<evidence type="ECO:0000313" key="10">
    <source>
        <dbReference type="EMBL" id="SUY92935.1"/>
    </source>
</evidence>
<evidence type="ECO:0000256" key="5">
    <source>
        <dbReference type="ARBA" id="ARBA00022691"/>
    </source>
</evidence>
<evidence type="ECO:0000256" key="4">
    <source>
        <dbReference type="ARBA" id="ARBA00022679"/>
    </source>
</evidence>
<reference evidence="10 11" key="1">
    <citation type="submission" date="2018-06" db="EMBL/GenBank/DDBJ databases">
        <authorList>
            <consortium name="Pathogen Informatics"/>
            <person name="Doyle S."/>
        </authorList>
    </citation>
    <scope>NUCLEOTIDE SEQUENCE [LARGE SCALE GENOMIC DNA]</scope>
    <source>
        <strain evidence="10 11">NCTC12119</strain>
    </source>
</reference>
<dbReference type="PRINTS" id="PR01549">
    <property type="entry name" value="AUTOINDCRSYN"/>
</dbReference>
<keyword evidence="6 8" id="KW-0071">Autoinducer synthesis</keyword>
<keyword evidence="5 9" id="KW-0949">S-adenosyl-L-methionine</keyword>
<dbReference type="GO" id="GO:0009372">
    <property type="term" value="P:quorum sensing"/>
    <property type="evidence" value="ECO:0007669"/>
    <property type="project" value="UniProtKB-UniRule"/>
</dbReference>
<dbReference type="GO" id="GO:0061579">
    <property type="term" value="F:N-acyl homoserine lactone synthase activity"/>
    <property type="evidence" value="ECO:0007669"/>
    <property type="project" value="UniProtKB-UniRule"/>
</dbReference>
<protein>
    <recommendedName>
        <fullName evidence="2 9">Acyl-homoserine-lactone synthase</fullName>
        <ecNumber evidence="1 9">2.3.1.184</ecNumber>
    </recommendedName>
    <alternativeName>
        <fullName evidence="9">Autoinducer synthesis protein</fullName>
    </alternativeName>
</protein>
<gene>
    <name evidence="10" type="primary">lasI</name>
    <name evidence="10" type="ORF">NCTC12119_04965</name>
</gene>
<dbReference type="PROSITE" id="PS51187">
    <property type="entry name" value="AUTOINDUCER_SYNTH_2"/>
    <property type="match status" value="1"/>
</dbReference>
<dbReference type="SUPFAM" id="SSF55729">
    <property type="entry name" value="Acyl-CoA N-acyltransferases (Nat)"/>
    <property type="match status" value="1"/>
</dbReference>
<dbReference type="AlphaFoldDB" id="A0A381KQI9"/>
<dbReference type="PANTHER" id="PTHR39322:SF1">
    <property type="entry name" value="ISOVALERYL-HOMOSERINE LACTONE SYNTHASE"/>
    <property type="match status" value="1"/>
</dbReference>
<proteinExistence type="inferred from homology"/>
<evidence type="ECO:0000256" key="2">
    <source>
        <dbReference type="ARBA" id="ARBA00018768"/>
    </source>
</evidence>
<keyword evidence="4 9" id="KW-0808">Transferase</keyword>
<dbReference type="GO" id="GO:0007165">
    <property type="term" value="P:signal transduction"/>
    <property type="evidence" value="ECO:0007669"/>
    <property type="project" value="TreeGrafter"/>
</dbReference>
<evidence type="ECO:0000256" key="9">
    <source>
        <dbReference type="RuleBase" id="RU361135"/>
    </source>
</evidence>